<comment type="caution">
    <text evidence="1">The sequence shown here is derived from an EMBL/GenBank/DDBJ whole genome shotgun (WGS) entry which is preliminary data.</text>
</comment>
<evidence type="ECO:0000313" key="2">
    <source>
        <dbReference type="Proteomes" id="UP001187192"/>
    </source>
</evidence>
<sequence>MFKFNEVLMTTVPSAAIVSDGAPAECRSQWWYSASVWVRDGGEAVTKANRENTKNTTLEAV</sequence>
<reference evidence="1" key="1">
    <citation type="submission" date="2023-07" db="EMBL/GenBank/DDBJ databases">
        <title>draft genome sequence of fig (Ficus carica).</title>
        <authorList>
            <person name="Takahashi T."/>
            <person name="Nishimura K."/>
        </authorList>
    </citation>
    <scope>NUCLEOTIDE SEQUENCE</scope>
</reference>
<dbReference type="Proteomes" id="UP001187192">
    <property type="component" value="Unassembled WGS sequence"/>
</dbReference>
<protein>
    <submittedName>
        <fullName evidence="1">Uncharacterized protein</fullName>
    </submittedName>
</protein>
<evidence type="ECO:0000313" key="1">
    <source>
        <dbReference type="EMBL" id="GMN54390.1"/>
    </source>
</evidence>
<proteinExistence type="predicted"/>
<dbReference type="AlphaFoldDB" id="A0AA88ALW5"/>
<gene>
    <name evidence="1" type="ORF">TIFTF001_023526</name>
</gene>
<organism evidence="1 2">
    <name type="scientific">Ficus carica</name>
    <name type="common">Common fig</name>
    <dbReference type="NCBI Taxonomy" id="3494"/>
    <lineage>
        <taxon>Eukaryota</taxon>
        <taxon>Viridiplantae</taxon>
        <taxon>Streptophyta</taxon>
        <taxon>Embryophyta</taxon>
        <taxon>Tracheophyta</taxon>
        <taxon>Spermatophyta</taxon>
        <taxon>Magnoliopsida</taxon>
        <taxon>eudicotyledons</taxon>
        <taxon>Gunneridae</taxon>
        <taxon>Pentapetalae</taxon>
        <taxon>rosids</taxon>
        <taxon>fabids</taxon>
        <taxon>Rosales</taxon>
        <taxon>Moraceae</taxon>
        <taxon>Ficeae</taxon>
        <taxon>Ficus</taxon>
    </lineage>
</organism>
<name>A0AA88ALW5_FICCA</name>
<dbReference type="EMBL" id="BTGU01000051">
    <property type="protein sequence ID" value="GMN54390.1"/>
    <property type="molecule type" value="Genomic_DNA"/>
</dbReference>
<keyword evidence="2" id="KW-1185">Reference proteome</keyword>
<accession>A0AA88ALW5</accession>